<dbReference type="Proteomes" id="UP000827922">
    <property type="component" value="Segment"/>
</dbReference>
<dbReference type="SUPFAM" id="SSF56300">
    <property type="entry name" value="Metallo-dependent phosphatases"/>
    <property type="match status" value="1"/>
</dbReference>
<name>A0AAE8XSG9_9CAUD</name>
<evidence type="ECO:0000313" key="2">
    <source>
        <dbReference type="EMBL" id="UBF19652.1"/>
    </source>
</evidence>
<evidence type="ECO:0000313" key="3">
    <source>
        <dbReference type="Proteomes" id="UP000827922"/>
    </source>
</evidence>
<keyword evidence="3" id="KW-1185">Reference proteome</keyword>
<dbReference type="InterPro" id="IPR029052">
    <property type="entry name" value="Metallo-depent_PP-like"/>
</dbReference>
<accession>A0AAE8XSG9</accession>
<evidence type="ECO:0000256" key="1">
    <source>
        <dbReference type="SAM" id="MobiDB-lite"/>
    </source>
</evidence>
<organism evidence="2 3">
    <name type="scientific">Halorubrum tailed virus 10</name>
    <dbReference type="NCBI Taxonomy" id="2877991"/>
    <lineage>
        <taxon>Viruses</taxon>
        <taxon>Duplodnaviria</taxon>
        <taxon>Heunggongvirae</taxon>
        <taxon>Uroviricota</taxon>
        <taxon>Caudoviricetes</taxon>
        <taxon>Thumleimavirales</taxon>
        <taxon>Hafunaviridae</taxon>
        <taxon>Haloferacalesvirus</taxon>
        <taxon>Haloferacalesvirus eilatense</taxon>
        <taxon>Haloferacalesvirus HRTV10</taxon>
    </lineage>
</organism>
<gene>
    <name evidence="2" type="ORF">HRTV-10_gp68</name>
</gene>
<feature type="region of interest" description="Disordered" evidence="1">
    <location>
        <begin position="68"/>
        <end position="94"/>
    </location>
</feature>
<dbReference type="EMBL" id="MZ334496">
    <property type="protein sequence ID" value="UBF19652.1"/>
    <property type="molecule type" value="Genomic_DNA"/>
</dbReference>
<feature type="compositionally biased region" description="Basic and acidic residues" evidence="1">
    <location>
        <begin position="68"/>
        <end position="83"/>
    </location>
</feature>
<reference evidence="2 3" key="1">
    <citation type="submission" date="2021-05" db="EMBL/GenBank/DDBJ databases">
        <title>Diversity, taxonomy and evolution of archaeal viruses of the class Caudoviricetes.</title>
        <authorList>
            <person name="Liu Y."/>
            <person name="Demina T.A."/>
            <person name="Roux S."/>
            <person name="Aiewsakun P."/>
            <person name="Kazlauskas D."/>
            <person name="Simmonds P."/>
            <person name="Prangishvili D."/>
            <person name="Oksanen H.M."/>
            <person name="Krupovic M."/>
        </authorList>
    </citation>
    <scope>NUCLEOTIDE SEQUENCE [LARGE SCALE GENOMIC DNA]</scope>
    <source>
        <strain evidence="2">HRTV-10/43</strain>
    </source>
</reference>
<protein>
    <submittedName>
        <fullName evidence="2">Calcineurin-like phosphoesterase domain, ApaH type</fullName>
    </submittedName>
</protein>
<proteinExistence type="predicted"/>
<sequence>MNYEQNLTPTELEIIDYLPATYAALSEEFGFSESTARDHISSIERKGAPLAKRRIDGGKVEAYMRDVEKEHPTNQNRTRDYGSNKKATKTKRLNKAAGSLSRRLDKVLNNTEPAVSAVPLSEGGEEDVVIHVTDDHIGDVLEDEFGNEVFNTEIALERIRYRTQKTLELIERQRKAGWDFHTVHYVMGGDIITGSGIYLGQAWEMELNLNEQIDIATQVHFEQIRTLAENFDAVQVVCQTGNHGEIRINGSSQQANGDDIVYRMLDAVVRASEYDNITFIRNDRTGFTNFEIRGHRAHIRHGQNAAEHIGTAAAKRDWRGWLLQHDFEIAYAGHYHTQGVDRVMNVPVIRSGSIKPPGDFEESISEWSMPGATIHGVSDSLPLTWLYDVQYQP</sequence>